<dbReference type="RefSeq" id="WP_091544594.1">
    <property type="nucleotide sequence ID" value="NZ_FONY01000015.1"/>
</dbReference>
<keyword evidence="2" id="KW-1185">Reference proteome</keyword>
<dbReference type="Proteomes" id="UP000199513">
    <property type="component" value="Unassembled WGS sequence"/>
</dbReference>
<name>A0A1I2FVE6_9BACT</name>
<dbReference type="OrthoDB" id="966005at2"/>
<evidence type="ECO:0000313" key="2">
    <source>
        <dbReference type="Proteomes" id="UP000199513"/>
    </source>
</evidence>
<reference evidence="1 2" key="1">
    <citation type="submission" date="2016-10" db="EMBL/GenBank/DDBJ databases">
        <authorList>
            <person name="de Groot N.N."/>
        </authorList>
    </citation>
    <scope>NUCLEOTIDE SEQUENCE [LARGE SCALE GENOMIC DNA]</scope>
    <source>
        <strain>GEY</strain>
        <strain evidence="2">DSM 9560</strain>
    </source>
</reference>
<evidence type="ECO:0000313" key="1">
    <source>
        <dbReference type="EMBL" id="SFF08640.1"/>
    </source>
</evidence>
<protein>
    <recommendedName>
        <fullName evidence="3">Outer membrane protein beta-barrel domain-containing protein</fullName>
    </recommendedName>
</protein>
<dbReference type="EMBL" id="FONY01000015">
    <property type="protein sequence ID" value="SFF08640.1"/>
    <property type="molecule type" value="Genomic_DNA"/>
</dbReference>
<dbReference type="STRING" id="1003.SAMN04488541_101557"/>
<evidence type="ECO:0008006" key="3">
    <source>
        <dbReference type="Google" id="ProtNLM"/>
    </source>
</evidence>
<accession>A0A1I2FVE6</accession>
<dbReference type="AlphaFoldDB" id="A0A1I2FVE6"/>
<organism evidence="1 2">
    <name type="scientific">Thermoflexibacter ruber</name>
    <dbReference type="NCBI Taxonomy" id="1003"/>
    <lineage>
        <taxon>Bacteria</taxon>
        <taxon>Pseudomonadati</taxon>
        <taxon>Bacteroidota</taxon>
        <taxon>Cytophagia</taxon>
        <taxon>Cytophagales</taxon>
        <taxon>Thermoflexibacteraceae</taxon>
        <taxon>Thermoflexibacter</taxon>
    </lineage>
</organism>
<gene>
    <name evidence="1" type="ORF">SAMN04488541_101557</name>
</gene>
<proteinExistence type="predicted"/>
<sequence>MKFLAFIFILLFFVFVIPLKAQENSLRNSMYIEIGGSGLFASINYERQLTKLPALSARIGLGFYTEKALYTTLPIGINYLLKLSKSHSYLDVGMAVSYANRNHRFFIREKGNTEVFTSFIPSIGYRKDGKENLFWRVSFTPVINEFSFVPWFGFSFGKKF</sequence>